<keyword evidence="4" id="KW-0378">Hydrolase</keyword>
<evidence type="ECO:0000313" key="4">
    <source>
        <dbReference type="EMBL" id="RNL79194.1"/>
    </source>
</evidence>
<dbReference type="GO" id="GO:0006465">
    <property type="term" value="P:signal peptide processing"/>
    <property type="evidence" value="ECO:0007669"/>
    <property type="project" value="UniProtKB-UniRule"/>
</dbReference>
<dbReference type="EMBL" id="RJSG01000002">
    <property type="protein sequence ID" value="RNL79194.1"/>
    <property type="molecule type" value="Genomic_DNA"/>
</dbReference>
<evidence type="ECO:0000256" key="2">
    <source>
        <dbReference type="SAM" id="MobiDB-lite"/>
    </source>
</evidence>
<comment type="caution">
    <text evidence="4">The sequence shown here is derived from an EMBL/GenBank/DDBJ whole genome shotgun (WGS) entry which is preliminary data.</text>
</comment>
<proteinExistence type="predicted"/>
<feature type="transmembrane region" description="Helical" evidence="3">
    <location>
        <begin position="47"/>
        <end position="71"/>
    </location>
</feature>
<evidence type="ECO:0000256" key="3">
    <source>
        <dbReference type="SAM" id="Phobius"/>
    </source>
</evidence>
<feature type="region of interest" description="Disordered" evidence="2">
    <location>
        <begin position="196"/>
        <end position="231"/>
    </location>
</feature>
<dbReference type="NCBIfam" id="TIGR02228">
    <property type="entry name" value="sigpep_I_arch"/>
    <property type="match status" value="1"/>
</dbReference>
<dbReference type="InterPro" id="IPR001733">
    <property type="entry name" value="Peptidase_S26B"/>
</dbReference>
<gene>
    <name evidence="4" type="ORF">EFL95_09200</name>
</gene>
<dbReference type="AlphaFoldDB" id="A0A3N0DU88"/>
<keyword evidence="3" id="KW-1133">Transmembrane helix</keyword>
<dbReference type="OrthoDB" id="3790724at2"/>
<keyword evidence="3" id="KW-0472">Membrane</keyword>
<organism evidence="4 5">
    <name type="scientific">Nocardioides marmorisolisilvae</name>
    <dbReference type="NCBI Taxonomy" id="1542737"/>
    <lineage>
        <taxon>Bacteria</taxon>
        <taxon>Bacillati</taxon>
        <taxon>Actinomycetota</taxon>
        <taxon>Actinomycetes</taxon>
        <taxon>Propionibacteriales</taxon>
        <taxon>Nocardioidaceae</taxon>
        <taxon>Nocardioides</taxon>
    </lineage>
</organism>
<name>A0A3N0DU88_9ACTN</name>
<keyword evidence="3" id="KW-0812">Transmembrane</keyword>
<reference evidence="4 5" key="1">
    <citation type="submission" date="2018-11" db="EMBL/GenBank/DDBJ databases">
        <authorList>
            <person name="Li F."/>
        </authorList>
    </citation>
    <scope>NUCLEOTIDE SEQUENCE [LARGE SCALE GENOMIC DNA]</scope>
    <source>
        <strain evidence="4 5">KIS18-7</strain>
    </source>
</reference>
<dbReference type="EC" id="3.4.21.89" evidence="1"/>
<accession>A0A3N0DU88</accession>
<keyword evidence="5" id="KW-1185">Reference proteome</keyword>
<evidence type="ECO:0000256" key="1">
    <source>
        <dbReference type="NCBIfam" id="TIGR02228"/>
    </source>
</evidence>
<dbReference type="CDD" id="cd06462">
    <property type="entry name" value="Peptidase_S24_S26"/>
    <property type="match status" value="1"/>
</dbReference>
<dbReference type="GO" id="GO:0004252">
    <property type="term" value="F:serine-type endopeptidase activity"/>
    <property type="evidence" value="ECO:0007669"/>
    <property type="project" value="UniProtKB-UniRule"/>
</dbReference>
<protein>
    <recommendedName>
        <fullName evidence="1">Signal peptidase I</fullName>
        <ecNumber evidence="1">3.4.21.89</ecNumber>
    </recommendedName>
</protein>
<dbReference type="GO" id="GO:0016020">
    <property type="term" value="C:membrane"/>
    <property type="evidence" value="ECO:0007669"/>
    <property type="project" value="UniProtKB-UniRule"/>
</dbReference>
<evidence type="ECO:0000313" key="5">
    <source>
        <dbReference type="Proteomes" id="UP000277094"/>
    </source>
</evidence>
<sequence length="365" mass="38230">MHPGDAADRRFDLAAERDHQRRLHLQREPAAVIRDRASQTLHRAGQVALSVTAVLGAVALLLTVLALVTGVRPLIFRSGSMSPGIPTGSLGFARGIDAPDIKVGDVVTVKTARGDRVTHRVVDVTYHDDVSTLRLKGDANNAPDDALYRVTHAQRLWFSVPRAGYVVSWLSNAPGSYLLALYVAGMLLLVARRRPEQGGDGPAPVEPESEPAPLLEEVGDETPPRRPGRGPARIVTAGALLALGVAVVSGWGQSTWALWSDQATVGTSTISSGTWGPVITACSRNTSSGEITVTWTGVTGATSYNVNISNPSSTLTNKTSPFTTTTIGKNGAGGTVSITAVTPGGNLTSVAWFYDGSGANQACHA</sequence>
<dbReference type="Proteomes" id="UP000277094">
    <property type="component" value="Unassembled WGS sequence"/>
</dbReference>
<dbReference type="GO" id="GO:0009003">
    <property type="term" value="F:signal peptidase activity"/>
    <property type="evidence" value="ECO:0007669"/>
    <property type="project" value="UniProtKB-EC"/>
</dbReference>